<evidence type="ECO:0000259" key="7">
    <source>
        <dbReference type="PROSITE" id="PS50929"/>
    </source>
</evidence>
<dbReference type="InterPro" id="IPR011527">
    <property type="entry name" value="ABC1_TM_dom"/>
</dbReference>
<evidence type="ECO:0000313" key="8">
    <source>
        <dbReference type="EMBL" id="NGN42874.1"/>
    </source>
</evidence>
<dbReference type="GO" id="GO:0140359">
    <property type="term" value="F:ABC-type transporter activity"/>
    <property type="evidence" value="ECO:0007669"/>
    <property type="project" value="InterPro"/>
</dbReference>
<feature type="transmembrane region" description="Helical" evidence="5">
    <location>
        <begin position="85"/>
        <end position="108"/>
    </location>
</feature>
<keyword evidence="8" id="KW-0067">ATP-binding</keyword>
<comment type="subcellular location">
    <subcellularLocation>
        <location evidence="1">Cell membrane</location>
        <topology evidence="1">Multi-pass membrane protein</topology>
    </subcellularLocation>
</comment>
<feature type="transmembrane region" description="Helical" evidence="5">
    <location>
        <begin position="18"/>
        <end position="35"/>
    </location>
</feature>
<comment type="caution">
    <text evidence="8">The sequence shown here is derived from an EMBL/GenBank/DDBJ whole genome shotgun (WGS) entry which is preliminary data.</text>
</comment>
<dbReference type="RefSeq" id="WP_165119247.1">
    <property type="nucleotide sequence ID" value="NZ_JAAKZG010000007.1"/>
</dbReference>
<sequence length="904" mass="101164">MEPSLARYIWTHTRKQQLWIVMIVVLSMIPYFMSFDLPKLIVNGPIQGGGFEQPGATQPFMKLHYDIPFIGDVQFFDGFQLGREATLFALSMVFLLLVVVNGLFKLYINTYKGRLGERMLRRIRFELVDRVLRFPPFYFKRVKSAEVATMVKDEVEPLGGFIGDAFIQPVLLGGQALTAMLFIMVQNFWLGMIAAVIVGIQIILIPRMRRRLIVLSRERQLTARALSGRVGEIVDGIGAVHIHDTSNYERADIAARLGRIFKIRYDLYQWKFMVKFLNNFLAQITPFLFYMIGGYLVIQGRLDVGQLVAVISAYKDLPGPMKELIDWDQARQDVQVKYQQVVEQFTVDGLIPPQIEALTIEDPGRMTNSLSAVSLSMTDDGGAMLLDRVSLQVKPGETLALVSSATGGAEALAEAFARLNRPENGRVVSGTDDLLELPEAVTGRRMSYSSSDVFLFHASLRENLLYGLKHAPLTPVTYDGAAAVQRRWDVDEASRSGNPDFDISSDWIDYASAGATGPQDLFEAVRRVLDAVLLSRDILDLGLRSSVDVTRHTELAGRIVELRAALRSRLEQEGLSGLVVPFEPGAYNKEATIGENLLFGAAAGTELADRALAANPYFASVLRQGGLDRTLYEMGLEIAEQAIELFADLPPDHPFFQQLAFMTPEEIPAYETLLQRLKNRPYEAVSESDRAMIVTLSFAYIEPRHRFGLLTEELMGKIVAARSRFYENLPPELQNAIERYDPAKYIAAATVMDNVLFGRVGNNHPDAPERIRSIVYDILDKLGLYNEVLDVGLDFNVGSGGRRLTGGQRQKLDVARALLKRPDFLIMNRPLSALDQRMQEQVLRNVLEEARRDGHSPAIVWVVTNPSMGMMFDRVAVFDAGQLVEDGTHETLLARNGIFKELLS</sequence>
<dbReference type="PROSITE" id="PS50929">
    <property type="entry name" value="ABC_TM1F"/>
    <property type="match status" value="1"/>
</dbReference>
<keyword evidence="4 5" id="KW-0472">Membrane</keyword>
<name>A0A7C9R8N1_9HYPH</name>
<organism evidence="8 9">
    <name type="scientific">Mesorhizobium zhangyense</name>
    <dbReference type="NCBI Taxonomy" id="1776730"/>
    <lineage>
        <taxon>Bacteria</taxon>
        <taxon>Pseudomonadati</taxon>
        <taxon>Pseudomonadota</taxon>
        <taxon>Alphaproteobacteria</taxon>
        <taxon>Hyphomicrobiales</taxon>
        <taxon>Phyllobacteriaceae</taxon>
        <taxon>Mesorhizobium</taxon>
    </lineage>
</organism>
<dbReference type="InterPro" id="IPR027417">
    <property type="entry name" value="P-loop_NTPase"/>
</dbReference>
<dbReference type="Pfam" id="PF00664">
    <property type="entry name" value="ABC_membrane"/>
    <property type="match status" value="1"/>
</dbReference>
<evidence type="ECO:0000256" key="4">
    <source>
        <dbReference type="ARBA" id="ARBA00023136"/>
    </source>
</evidence>
<dbReference type="PANTHER" id="PTHR24221:SF654">
    <property type="entry name" value="ATP-BINDING CASSETTE SUB-FAMILY B MEMBER 6"/>
    <property type="match status" value="1"/>
</dbReference>
<dbReference type="SUPFAM" id="SSF52540">
    <property type="entry name" value="P-loop containing nucleoside triphosphate hydrolases"/>
    <property type="match status" value="1"/>
</dbReference>
<dbReference type="GO" id="GO:0005524">
    <property type="term" value="F:ATP binding"/>
    <property type="evidence" value="ECO:0007669"/>
    <property type="project" value="UniProtKB-KW"/>
</dbReference>
<dbReference type="InterPro" id="IPR036640">
    <property type="entry name" value="ABC1_TM_sf"/>
</dbReference>
<feature type="transmembrane region" description="Helical" evidence="5">
    <location>
        <begin position="188"/>
        <end position="205"/>
    </location>
</feature>
<dbReference type="EMBL" id="JAAKZG010000007">
    <property type="protein sequence ID" value="NGN42874.1"/>
    <property type="molecule type" value="Genomic_DNA"/>
</dbReference>
<dbReference type="SUPFAM" id="SSF90123">
    <property type="entry name" value="ABC transporter transmembrane region"/>
    <property type="match status" value="1"/>
</dbReference>
<dbReference type="Proteomes" id="UP000481252">
    <property type="component" value="Unassembled WGS sequence"/>
</dbReference>
<evidence type="ECO:0000256" key="2">
    <source>
        <dbReference type="ARBA" id="ARBA00022692"/>
    </source>
</evidence>
<keyword evidence="9" id="KW-1185">Reference proteome</keyword>
<dbReference type="Gene3D" id="1.20.1560.10">
    <property type="entry name" value="ABC transporter type 1, transmembrane domain"/>
    <property type="match status" value="1"/>
</dbReference>
<reference evidence="8 9" key="1">
    <citation type="submission" date="2020-02" db="EMBL/GenBank/DDBJ databases">
        <title>Genome sequence of the type strain CGMCC 1.15528 of Mesorhizobium zhangyense.</title>
        <authorList>
            <person name="Gao J."/>
            <person name="Sun J."/>
        </authorList>
    </citation>
    <scope>NUCLEOTIDE SEQUENCE [LARGE SCALE GENOMIC DNA]</scope>
    <source>
        <strain evidence="8 9">CGMCC 1.15528</strain>
    </source>
</reference>
<dbReference type="GO" id="GO:0034040">
    <property type="term" value="F:ATPase-coupled lipid transmembrane transporter activity"/>
    <property type="evidence" value="ECO:0007669"/>
    <property type="project" value="TreeGrafter"/>
</dbReference>
<keyword evidence="2 5" id="KW-0812">Transmembrane</keyword>
<feature type="transmembrane region" description="Helical" evidence="5">
    <location>
        <begin position="158"/>
        <end position="182"/>
    </location>
</feature>
<dbReference type="GO" id="GO:0005886">
    <property type="term" value="C:plasma membrane"/>
    <property type="evidence" value="ECO:0007669"/>
    <property type="project" value="UniProtKB-SubCell"/>
</dbReference>
<dbReference type="PROSITE" id="PS50893">
    <property type="entry name" value="ABC_TRANSPORTER_2"/>
    <property type="match status" value="1"/>
</dbReference>
<dbReference type="InterPro" id="IPR039421">
    <property type="entry name" value="Type_1_exporter"/>
</dbReference>
<evidence type="ECO:0000256" key="5">
    <source>
        <dbReference type="SAM" id="Phobius"/>
    </source>
</evidence>
<dbReference type="CDD" id="cd07346">
    <property type="entry name" value="ABC_6TM_exporters"/>
    <property type="match status" value="1"/>
</dbReference>
<protein>
    <submittedName>
        <fullName evidence="8">ABC transporter ATP-binding protein</fullName>
    </submittedName>
</protein>
<keyword evidence="8" id="KW-0547">Nucleotide-binding</keyword>
<dbReference type="GO" id="GO:0016887">
    <property type="term" value="F:ATP hydrolysis activity"/>
    <property type="evidence" value="ECO:0007669"/>
    <property type="project" value="InterPro"/>
</dbReference>
<evidence type="ECO:0000259" key="6">
    <source>
        <dbReference type="PROSITE" id="PS50893"/>
    </source>
</evidence>
<evidence type="ECO:0000313" key="9">
    <source>
        <dbReference type="Proteomes" id="UP000481252"/>
    </source>
</evidence>
<proteinExistence type="predicted"/>
<dbReference type="PANTHER" id="PTHR24221">
    <property type="entry name" value="ATP-BINDING CASSETTE SUB-FAMILY B"/>
    <property type="match status" value="1"/>
</dbReference>
<feature type="domain" description="ABC transmembrane type-1" evidence="7">
    <location>
        <begin position="74"/>
        <end position="313"/>
    </location>
</feature>
<gene>
    <name evidence="8" type="ORF">G6N74_17535</name>
</gene>
<evidence type="ECO:0000256" key="3">
    <source>
        <dbReference type="ARBA" id="ARBA00022989"/>
    </source>
</evidence>
<accession>A0A7C9R8N1</accession>
<feature type="domain" description="ABC transporter" evidence="6">
    <location>
        <begin position="370"/>
        <end position="902"/>
    </location>
</feature>
<dbReference type="Gene3D" id="3.40.50.300">
    <property type="entry name" value="P-loop containing nucleotide triphosphate hydrolases"/>
    <property type="match status" value="2"/>
</dbReference>
<dbReference type="AlphaFoldDB" id="A0A7C9R8N1"/>
<feature type="transmembrane region" description="Helical" evidence="5">
    <location>
        <begin position="276"/>
        <end position="298"/>
    </location>
</feature>
<keyword evidence="3 5" id="KW-1133">Transmembrane helix</keyword>
<dbReference type="InterPro" id="IPR003439">
    <property type="entry name" value="ABC_transporter-like_ATP-bd"/>
</dbReference>
<evidence type="ECO:0000256" key="1">
    <source>
        <dbReference type="ARBA" id="ARBA00004651"/>
    </source>
</evidence>